<dbReference type="Proteomes" id="UP000223913">
    <property type="component" value="Unassembled WGS sequence"/>
</dbReference>
<dbReference type="RefSeq" id="WP_099149158.1">
    <property type="nucleotide sequence ID" value="NZ_PDUD01000009.1"/>
</dbReference>
<dbReference type="GO" id="GO:0036218">
    <property type="term" value="F:dTTP diphosphatase activity"/>
    <property type="evidence" value="ECO:0007669"/>
    <property type="project" value="RHEA"/>
</dbReference>
<dbReference type="InterPro" id="IPR003697">
    <property type="entry name" value="Maf-like"/>
</dbReference>
<dbReference type="CDD" id="cd00555">
    <property type="entry name" value="Maf"/>
    <property type="match status" value="1"/>
</dbReference>
<dbReference type="Gene3D" id="3.90.950.10">
    <property type="match status" value="1"/>
</dbReference>
<comment type="cofactor">
    <cofactor evidence="1 4">
        <name>a divalent metal cation</name>
        <dbReference type="ChEBI" id="CHEBI:60240"/>
    </cofactor>
</comment>
<comment type="caution">
    <text evidence="5">The sequence shown here is derived from an EMBL/GenBank/DDBJ whole genome shotgun (WGS) entry which is preliminary data.</text>
</comment>
<feature type="site" description="Important for substrate specificity" evidence="4">
    <location>
        <position position="82"/>
    </location>
</feature>
<comment type="similarity">
    <text evidence="4">Belongs to the Maf family. YhdE subfamily.</text>
</comment>
<comment type="catalytic activity">
    <reaction evidence="4">
        <text>dTTP + H2O = dTMP + diphosphate + H(+)</text>
        <dbReference type="Rhea" id="RHEA:28534"/>
        <dbReference type="ChEBI" id="CHEBI:15377"/>
        <dbReference type="ChEBI" id="CHEBI:15378"/>
        <dbReference type="ChEBI" id="CHEBI:33019"/>
        <dbReference type="ChEBI" id="CHEBI:37568"/>
        <dbReference type="ChEBI" id="CHEBI:63528"/>
        <dbReference type="EC" id="3.6.1.9"/>
    </reaction>
</comment>
<feature type="site" description="Important for substrate specificity" evidence="4">
    <location>
        <position position="164"/>
    </location>
</feature>
<name>A0A2D0NGU1_FLAN2</name>
<dbReference type="GO" id="GO:0036221">
    <property type="term" value="F:UTP diphosphatase activity"/>
    <property type="evidence" value="ECO:0007669"/>
    <property type="project" value="RHEA"/>
</dbReference>
<gene>
    <name evidence="5" type="primary">maf</name>
    <name evidence="5" type="ORF">CRP01_06320</name>
</gene>
<dbReference type="NCBIfam" id="TIGR00172">
    <property type="entry name" value="maf"/>
    <property type="match status" value="1"/>
</dbReference>
<evidence type="ECO:0000256" key="3">
    <source>
        <dbReference type="ARBA" id="ARBA00023080"/>
    </source>
</evidence>
<dbReference type="Pfam" id="PF02545">
    <property type="entry name" value="Maf"/>
    <property type="match status" value="1"/>
</dbReference>
<feature type="site" description="Important for substrate specificity" evidence="4">
    <location>
        <position position="23"/>
    </location>
</feature>
<dbReference type="OrthoDB" id="9807767at2"/>
<dbReference type="SUPFAM" id="SSF52972">
    <property type="entry name" value="ITPase-like"/>
    <property type="match status" value="1"/>
</dbReference>
<accession>A0A2D0NGU1</accession>
<reference evidence="5 6" key="1">
    <citation type="submission" date="2017-10" db="EMBL/GenBank/DDBJ databases">
        <title>The draft genome sequence of Lewinella nigricans NBRC 102662.</title>
        <authorList>
            <person name="Wang K."/>
        </authorList>
    </citation>
    <scope>NUCLEOTIDE SEQUENCE [LARGE SCALE GENOMIC DNA]</scope>
    <source>
        <strain evidence="5 6">NBRC 102662</strain>
    </source>
</reference>
<comment type="caution">
    <text evidence="4">Lacks conserved residue(s) required for the propagation of feature annotation.</text>
</comment>
<dbReference type="GO" id="GO:0009117">
    <property type="term" value="P:nucleotide metabolic process"/>
    <property type="evidence" value="ECO:0007669"/>
    <property type="project" value="UniProtKB-KW"/>
</dbReference>
<keyword evidence="3 4" id="KW-0546">Nucleotide metabolism</keyword>
<keyword evidence="2 4" id="KW-0378">Hydrolase</keyword>
<dbReference type="InterPro" id="IPR029001">
    <property type="entry name" value="ITPase-like_fam"/>
</dbReference>
<dbReference type="EC" id="3.6.1.9" evidence="4"/>
<dbReference type="PIRSF" id="PIRSF006305">
    <property type="entry name" value="Maf"/>
    <property type="match status" value="1"/>
</dbReference>
<keyword evidence="6" id="KW-1185">Reference proteome</keyword>
<organism evidence="5 6">
    <name type="scientific">Flavilitoribacter nigricans (strain ATCC 23147 / DSM 23189 / NBRC 102662 / NCIMB 1420 / SS-2)</name>
    <name type="common">Lewinella nigricans</name>
    <dbReference type="NCBI Taxonomy" id="1122177"/>
    <lineage>
        <taxon>Bacteria</taxon>
        <taxon>Pseudomonadati</taxon>
        <taxon>Bacteroidota</taxon>
        <taxon>Saprospiria</taxon>
        <taxon>Saprospirales</taxon>
        <taxon>Lewinellaceae</taxon>
        <taxon>Flavilitoribacter</taxon>
    </lineage>
</organism>
<comment type="catalytic activity">
    <reaction evidence="4">
        <text>UTP + H2O = UMP + diphosphate + H(+)</text>
        <dbReference type="Rhea" id="RHEA:29395"/>
        <dbReference type="ChEBI" id="CHEBI:15377"/>
        <dbReference type="ChEBI" id="CHEBI:15378"/>
        <dbReference type="ChEBI" id="CHEBI:33019"/>
        <dbReference type="ChEBI" id="CHEBI:46398"/>
        <dbReference type="ChEBI" id="CHEBI:57865"/>
        <dbReference type="EC" id="3.6.1.9"/>
    </reaction>
</comment>
<proteinExistence type="inferred from homology"/>
<evidence type="ECO:0000256" key="4">
    <source>
        <dbReference type="HAMAP-Rule" id="MF_00528"/>
    </source>
</evidence>
<protein>
    <recommendedName>
        <fullName evidence="4">dTTP/UTP pyrophosphatase</fullName>
        <shortName evidence="4">dTTPase/UTPase</shortName>
        <ecNumber evidence="4">3.6.1.9</ecNumber>
    </recommendedName>
    <alternativeName>
        <fullName evidence="4">Nucleoside triphosphate pyrophosphatase</fullName>
    </alternativeName>
    <alternativeName>
        <fullName evidence="4">Nucleotide pyrophosphatase</fullName>
        <shortName evidence="4">Nucleotide PPase</shortName>
    </alternativeName>
</protein>
<dbReference type="HAMAP" id="MF_00528">
    <property type="entry name" value="Maf"/>
    <property type="match status" value="1"/>
</dbReference>
<evidence type="ECO:0000256" key="2">
    <source>
        <dbReference type="ARBA" id="ARBA00022801"/>
    </source>
</evidence>
<evidence type="ECO:0000256" key="1">
    <source>
        <dbReference type="ARBA" id="ARBA00001968"/>
    </source>
</evidence>
<dbReference type="PANTHER" id="PTHR43213:SF5">
    <property type="entry name" value="BIFUNCTIONAL DTTP_UTP PYROPHOSPHATASE_METHYLTRANSFERASE PROTEIN-RELATED"/>
    <property type="match status" value="1"/>
</dbReference>
<evidence type="ECO:0000313" key="5">
    <source>
        <dbReference type="EMBL" id="PHN07712.1"/>
    </source>
</evidence>
<dbReference type="GO" id="GO:0005737">
    <property type="term" value="C:cytoplasm"/>
    <property type="evidence" value="ECO:0007669"/>
    <property type="project" value="UniProtKB-SubCell"/>
</dbReference>
<evidence type="ECO:0000313" key="6">
    <source>
        <dbReference type="Proteomes" id="UP000223913"/>
    </source>
</evidence>
<dbReference type="PANTHER" id="PTHR43213">
    <property type="entry name" value="BIFUNCTIONAL DTTP/UTP PYROPHOSPHATASE/METHYLTRANSFERASE PROTEIN-RELATED"/>
    <property type="match status" value="1"/>
</dbReference>
<feature type="active site" description="Proton acceptor" evidence="4">
    <location>
        <position position="81"/>
    </location>
</feature>
<comment type="function">
    <text evidence="4">Nucleoside triphosphate pyrophosphatase that hydrolyzes dTTP and UTP. May have a dual role in cell division arrest and in preventing the incorporation of modified nucleotides into cellular nucleic acids.</text>
</comment>
<sequence>MSTEFPNLPWLKRPIILASKSPRRQQLLQQAGIPYRLELLEVEEDFPEDMPVGDVAAFLARKKAQAAASFIKDQEIVLAADSIVVLGDKIYGKPRDYEDAVHILKNLSGNIHRVITGVCLLSKERERTFSGISKVHFATLSQEEIDFYLTHYKPYDKAGAYAIQEWIGLSKIRQIEGTYSNIMGLPMEQVYRELMKF</sequence>
<keyword evidence="4" id="KW-0963">Cytoplasm</keyword>
<dbReference type="EMBL" id="PDUD01000009">
    <property type="protein sequence ID" value="PHN07712.1"/>
    <property type="molecule type" value="Genomic_DNA"/>
</dbReference>
<comment type="subcellular location">
    <subcellularLocation>
        <location evidence="4">Cytoplasm</location>
    </subcellularLocation>
</comment>
<dbReference type="AlphaFoldDB" id="A0A2D0NGU1"/>